<comment type="caution">
    <text evidence="1">The sequence shown here is derived from an EMBL/GenBank/DDBJ whole genome shotgun (WGS) entry which is preliminary data.</text>
</comment>
<reference evidence="1" key="1">
    <citation type="submission" date="2009-07" db="EMBL/GenBank/DDBJ databases">
        <authorList>
            <person name="Weinstock G."/>
            <person name="Sodergren E."/>
            <person name="Clifton S."/>
            <person name="Fulton L."/>
            <person name="Fulton B."/>
            <person name="Courtney L."/>
            <person name="Fronick C."/>
            <person name="Harrison M."/>
            <person name="Strong C."/>
            <person name="Farmer C."/>
            <person name="Delahaunty K."/>
            <person name="Markovic C."/>
            <person name="Hall O."/>
            <person name="Minx P."/>
            <person name="Tomlinson C."/>
            <person name="Mitreva M."/>
            <person name="Nelson J."/>
            <person name="Hou S."/>
            <person name="Wollam A."/>
            <person name="Pepin K.H."/>
            <person name="Johnson M."/>
            <person name="Bhonagiri V."/>
            <person name="Nash W.E."/>
            <person name="Warren W."/>
            <person name="Chinwalla A."/>
            <person name="Mardis E.R."/>
            <person name="Wilson R.K."/>
        </authorList>
    </citation>
    <scope>NUCLEOTIDE SEQUENCE [LARGE SCALE GENOMIC DNA]</scope>
    <source>
        <strain evidence="1">DSM 14469</strain>
    </source>
</reference>
<protein>
    <submittedName>
        <fullName evidence="1">Membrane protein</fullName>
    </submittedName>
</protein>
<dbReference type="RefSeq" id="WP_006862592.1">
    <property type="nucleotide sequence ID" value="NZ_ACCL02000012.1"/>
</dbReference>
<gene>
    <name evidence="1" type="ORF">BRYFOR_07807</name>
</gene>
<dbReference type="InterPro" id="IPR002798">
    <property type="entry name" value="SpoIIM-like"/>
</dbReference>
<dbReference type="AlphaFoldDB" id="C6LGP7"/>
<dbReference type="Proteomes" id="UP000005561">
    <property type="component" value="Unassembled WGS sequence"/>
</dbReference>
<dbReference type="eggNOG" id="COG1300">
    <property type="taxonomic scope" value="Bacteria"/>
</dbReference>
<keyword evidence="2" id="KW-1185">Reference proteome</keyword>
<sequence>MKKQNWKDLVIAGIFFLGFLAGSLFVNLWGNTYLKENEILNESTLLSIKNTEIDQQALFFHILLQRGKVFLFLGLIGCTAAGIPVVLAALGWIGFAAGMFLGIFVVRMHMLGILLFLASILPQAFVYAPLIWILAKAVMERGIDRFRGRKRPELYTGEKTYLRDMCLCAALFLVGVLLESSAGPWLLKQAVKYFF</sequence>
<accession>C6LGP7</accession>
<evidence type="ECO:0000313" key="2">
    <source>
        <dbReference type="Proteomes" id="UP000005561"/>
    </source>
</evidence>
<name>C6LGP7_9FIRM</name>
<organism evidence="1 2">
    <name type="scientific">Marvinbryantia formatexigens DSM 14469</name>
    <dbReference type="NCBI Taxonomy" id="478749"/>
    <lineage>
        <taxon>Bacteria</taxon>
        <taxon>Bacillati</taxon>
        <taxon>Bacillota</taxon>
        <taxon>Clostridia</taxon>
        <taxon>Lachnospirales</taxon>
        <taxon>Lachnospiraceae</taxon>
        <taxon>Marvinbryantia</taxon>
    </lineage>
</organism>
<dbReference type="OrthoDB" id="1971336at2"/>
<dbReference type="EMBL" id="ACCL02000012">
    <property type="protein sequence ID" value="EET60247.1"/>
    <property type="molecule type" value="Genomic_DNA"/>
</dbReference>
<evidence type="ECO:0000313" key="1">
    <source>
        <dbReference type="EMBL" id="EET60247.1"/>
    </source>
</evidence>
<dbReference type="Pfam" id="PF01944">
    <property type="entry name" value="SpoIIM"/>
    <property type="match status" value="1"/>
</dbReference>
<dbReference type="STRING" id="168384.SAMN05660368_00934"/>
<proteinExistence type="predicted"/>